<evidence type="ECO:0000256" key="28">
    <source>
        <dbReference type="ARBA" id="ARBA00048016"/>
    </source>
</evidence>
<evidence type="ECO:0000256" key="33">
    <source>
        <dbReference type="SAM" id="Phobius"/>
    </source>
</evidence>
<keyword evidence="14" id="KW-0325">Glycoprotein</keyword>
<feature type="compositionally biased region" description="Polar residues" evidence="32">
    <location>
        <begin position="521"/>
        <end position="531"/>
    </location>
</feature>
<evidence type="ECO:0000259" key="34">
    <source>
        <dbReference type="Pfam" id="PF02709"/>
    </source>
</evidence>
<evidence type="ECO:0000256" key="11">
    <source>
        <dbReference type="ARBA" id="ARBA00023098"/>
    </source>
</evidence>
<protein>
    <recommendedName>
        <fullName evidence="20">Beta-1,4-galactosyltransferase 3</fullName>
        <ecNumber evidence="19">2.4.1.275</ecNumber>
        <ecNumber evidence="18">2.4.1.38</ecNumber>
        <ecNumber evidence="17">2.4.1.90</ecNumber>
    </recommendedName>
    <alternativeName>
        <fullName evidence="21">Beta-N-acetylglucosaminylglycopeptide beta-1,4-galactosyltransferase</fullName>
    </alternativeName>
    <alternativeName>
        <fullName evidence="25">N-acetyllactosamine synthase</fullName>
    </alternativeName>
    <alternativeName>
        <fullName evidence="22">Nal synthase</fullName>
    </alternativeName>
    <alternativeName>
        <fullName evidence="26">Neolactotriaosylceramide beta-1,4-galactosyltransferase</fullName>
    </alternativeName>
    <alternativeName>
        <fullName evidence="24">UDP-Gal:beta-GlcNAc beta-1,4-galactosyltransferase 3</fullName>
    </alternativeName>
    <alternativeName>
        <fullName evidence="23">UDP-galactose:beta-N-acetylglucosamine beta-1,4-galactosyltransferase 3</fullName>
    </alternativeName>
</protein>
<dbReference type="Pfam" id="PF13733">
    <property type="entry name" value="Glyco_transf_7N"/>
    <property type="match status" value="1"/>
</dbReference>
<dbReference type="GO" id="GO:0005975">
    <property type="term" value="P:carbohydrate metabolic process"/>
    <property type="evidence" value="ECO:0007669"/>
    <property type="project" value="InterPro"/>
</dbReference>
<comment type="function">
    <text evidence="16">Responsible for the synthesis of complex-type N-linked oligosaccharides in many glycoproteins as well as the carbohydrate moieties of glycolipids.</text>
</comment>
<evidence type="ECO:0000256" key="5">
    <source>
        <dbReference type="ARBA" id="ARBA00022679"/>
    </source>
</evidence>
<dbReference type="InterPro" id="IPR027995">
    <property type="entry name" value="Galactosyl_T_N"/>
</dbReference>
<keyword evidence="8" id="KW-0735">Signal-anchor</keyword>
<keyword evidence="11" id="KW-0443">Lipid metabolism</keyword>
<comment type="catalytic activity">
    <reaction evidence="31">
        <text>a beta-D-GlcNAc-(1-&gt;3)-beta-D-Gal-(1-&gt;4)-beta-D-Glc-(1&lt;-&gt;1)-Cer(d18:1(4E)) + UDP-alpha-D-galactose = a neolactoside nLc4Cer(d18:1(4E)) + UDP + H(+)</text>
        <dbReference type="Rhea" id="RHEA:31499"/>
        <dbReference type="ChEBI" id="CHEBI:15378"/>
        <dbReference type="ChEBI" id="CHEBI:17006"/>
        <dbReference type="ChEBI" id="CHEBI:17103"/>
        <dbReference type="ChEBI" id="CHEBI:58223"/>
        <dbReference type="ChEBI" id="CHEBI:66914"/>
        <dbReference type="EC" id="2.4.1.275"/>
    </reaction>
    <physiologicalReaction direction="left-to-right" evidence="31">
        <dbReference type="Rhea" id="RHEA:31500"/>
    </physiologicalReaction>
</comment>
<keyword evidence="6 33" id="KW-0812">Transmembrane</keyword>
<keyword evidence="10" id="KW-0333">Golgi apparatus</keyword>
<evidence type="ECO:0000256" key="18">
    <source>
        <dbReference type="ARBA" id="ARBA00038908"/>
    </source>
</evidence>
<feature type="compositionally biased region" description="Pro residues" evidence="32">
    <location>
        <begin position="179"/>
        <end position="190"/>
    </location>
</feature>
<dbReference type="UniPathway" id="UPA00378"/>
<comment type="similarity">
    <text evidence="3">Belongs to the glycosyltransferase 7 family.</text>
</comment>
<evidence type="ECO:0000256" key="30">
    <source>
        <dbReference type="ARBA" id="ARBA00049413"/>
    </source>
</evidence>
<dbReference type="GO" id="GO:0032580">
    <property type="term" value="C:Golgi cisterna membrane"/>
    <property type="evidence" value="ECO:0007669"/>
    <property type="project" value="UniProtKB-SubCell"/>
</dbReference>
<keyword evidence="37" id="KW-1185">Reference proteome</keyword>
<evidence type="ECO:0000256" key="14">
    <source>
        <dbReference type="ARBA" id="ARBA00023180"/>
    </source>
</evidence>
<comment type="catalytic activity">
    <reaction evidence="30">
        <text>N-acetyl-D-glucosamine + UDP-alpha-D-galactose = beta-D-galactosyl-(1-&gt;4)-N-acetyl-D-glucosamine + UDP + H(+)</text>
        <dbReference type="Rhea" id="RHEA:17745"/>
        <dbReference type="ChEBI" id="CHEBI:15378"/>
        <dbReference type="ChEBI" id="CHEBI:58223"/>
        <dbReference type="ChEBI" id="CHEBI:60152"/>
        <dbReference type="ChEBI" id="CHEBI:66914"/>
        <dbReference type="ChEBI" id="CHEBI:506227"/>
        <dbReference type="EC" id="2.4.1.90"/>
    </reaction>
    <physiologicalReaction direction="left-to-right" evidence="30">
        <dbReference type="Rhea" id="RHEA:17746"/>
    </physiologicalReaction>
</comment>
<dbReference type="PRINTS" id="PR02050">
    <property type="entry name" value="B14GALTRFASE"/>
</dbReference>
<evidence type="ECO:0000259" key="35">
    <source>
        <dbReference type="Pfam" id="PF13733"/>
    </source>
</evidence>
<dbReference type="InterPro" id="IPR003859">
    <property type="entry name" value="Galactosyl_T"/>
</dbReference>
<evidence type="ECO:0000256" key="29">
    <source>
        <dbReference type="ARBA" id="ARBA00048852"/>
    </source>
</evidence>
<evidence type="ECO:0000256" key="1">
    <source>
        <dbReference type="ARBA" id="ARBA00004447"/>
    </source>
</evidence>
<keyword evidence="4" id="KW-0328">Glycosyltransferase</keyword>
<evidence type="ECO:0000256" key="9">
    <source>
        <dbReference type="ARBA" id="ARBA00022989"/>
    </source>
</evidence>
<feature type="region of interest" description="Disordered" evidence="32">
    <location>
        <begin position="82"/>
        <end position="190"/>
    </location>
</feature>
<evidence type="ECO:0000256" key="6">
    <source>
        <dbReference type="ARBA" id="ARBA00022692"/>
    </source>
</evidence>
<comment type="pathway">
    <text evidence="2">Protein modification; protein glycosylation.</text>
</comment>
<evidence type="ECO:0000256" key="4">
    <source>
        <dbReference type="ARBA" id="ARBA00022676"/>
    </source>
</evidence>
<feature type="transmembrane region" description="Helical" evidence="33">
    <location>
        <begin position="12"/>
        <end position="31"/>
    </location>
</feature>
<keyword evidence="12 33" id="KW-0472">Membrane</keyword>
<organism evidence="36 37">
    <name type="scientific">Anas zonorhyncha</name>
    <name type="common">Eastern spot-billed duck</name>
    <dbReference type="NCBI Taxonomy" id="75864"/>
    <lineage>
        <taxon>Eukaryota</taxon>
        <taxon>Metazoa</taxon>
        <taxon>Chordata</taxon>
        <taxon>Craniata</taxon>
        <taxon>Vertebrata</taxon>
        <taxon>Euteleostomi</taxon>
        <taxon>Archelosauria</taxon>
        <taxon>Archosauria</taxon>
        <taxon>Dinosauria</taxon>
        <taxon>Saurischia</taxon>
        <taxon>Theropoda</taxon>
        <taxon>Coelurosauria</taxon>
        <taxon>Aves</taxon>
        <taxon>Neognathae</taxon>
        <taxon>Galloanserae</taxon>
        <taxon>Anseriformes</taxon>
        <taxon>Anatidae</taxon>
        <taxon>Anatinae</taxon>
        <taxon>Anas</taxon>
    </lineage>
</organism>
<evidence type="ECO:0000313" key="36">
    <source>
        <dbReference type="Ensembl" id="ENSAZOP00000012554.1"/>
    </source>
</evidence>
<evidence type="ECO:0000256" key="23">
    <source>
        <dbReference type="ARBA" id="ARBA00041957"/>
    </source>
</evidence>
<dbReference type="GO" id="GO:0006682">
    <property type="term" value="P:galactosylceramide biosynthetic process"/>
    <property type="evidence" value="ECO:0007669"/>
    <property type="project" value="TreeGrafter"/>
</dbReference>
<dbReference type="Pfam" id="PF02709">
    <property type="entry name" value="Glyco_transf_7C"/>
    <property type="match status" value="1"/>
</dbReference>
<dbReference type="GO" id="GO:0003945">
    <property type="term" value="F:N-acetyllactosamine synthase activity"/>
    <property type="evidence" value="ECO:0007669"/>
    <property type="project" value="UniProtKB-EC"/>
</dbReference>
<keyword evidence="15" id="KW-0464">Manganese</keyword>
<comment type="subcellular location">
    <subcellularLocation>
        <location evidence="1">Golgi apparatus</location>
        <location evidence="1">Golgi stack membrane</location>
        <topology evidence="1">Single-pass type II membrane protein</topology>
    </subcellularLocation>
</comment>
<evidence type="ECO:0000256" key="25">
    <source>
        <dbReference type="ARBA" id="ARBA00042172"/>
    </source>
</evidence>
<evidence type="ECO:0000256" key="31">
    <source>
        <dbReference type="ARBA" id="ARBA00049446"/>
    </source>
</evidence>
<dbReference type="InterPro" id="IPR029044">
    <property type="entry name" value="Nucleotide-diphossugar_trans"/>
</dbReference>
<dbReference type="Gene3D" id="3.90.550.10">
    <property type="entry name" value="Spore Coat Polysaccharide Biosynthesis Protein SpsA, Chain A"/>
    <property type="match status" value="1"/>
</dbReference>
<reference evidence="36" key="2">
    <citation type="submission" date="2025-09" db="UniProtKB">
        <authorList>
            <consortium name="Ensembl"/>
        </authorList>
    </citation>
    <scope>IDENTIFICATION</scope>
</reference>
<dbReference type="AlphaFoldDB" id="A0A8B9UPV5"/>
<evidence type="ECO:0000256" key="10">
    <source>
        <dbReference type="ARBA" id="ARBA00023034"/>
    </source>
</evidence>
<dbReference type="SUPFAM" id="SSF53448">
    <property type="entry name" value="Nucleotide-diphospho-sugar transferases"/>
    <property type="match status" value="1"/>
</dbReference>
<dbReference type="CDD" id="cd00899">
    <property type="entry name" value="b4GalT"/>
    <property type="match status" value="1"/>
</dbReference>
<feature type="domain" description="Galactosyltransferase N-terminal" evidence="35">
    <location>
        <begin position="250"/>
        <end position="297"/>
    </location>
</feature>
<evidence type="ECO:0000256" key="17">
    <source>
        <dbReference type="ARBA" id="ARBA00038891"/>
    </source>
</evidence>
<dbReference type="Ensembl" id="ENSAZOT00000013434.1">
    <property type="protein sequence ID" value="ENSAZOP00000012554.1"/>
    <property type="gene ID" value="ENSAZOG00000008045.1"/>
</dbReference>
<dbReference type="PANTHER" id="PTHR19300:SF33">
    <property type="entry name" value="BETA-1,4-GALACTOSYLTRANSFERASE 3"/>
    <property type="match status" value="1"/>
</dbReference>
<comment type="catalytic activity">
    <reaction evidence="27">
        <text>an N-acetyl-beta-D-glucosaminyl derivative + UDP-alpha-D-galactose = a beta-D-galactosyl-(1-&gt;4)-N-acetyl-beta-D-glucosaminyl derivative + UDP + H(+)</text>
        <dbReference type="Rhea" id="RHEA:22932"/>
        <dbReference type="ChEBI" id="CHEBI:15378"/>
        <dbReference type="ChEBI" id="CHEBI:58223"/>
        <dbReference type="ChEBI" id="CHEBI:61631"/>
        <dbReference type="ChEBI" id="CHEBI:66914"/>
        <dbReference type="ChEBI" id="CHEBI:133507"/>
        <dbReference type="EC" id="2.4.1.38"/>
    </reaction>
    <physiologicalReaction direction="left-to-right" evidence="27">
        <dbReference type="Rhea" id="RHEA:22933"/>
    </physiologicalReaction>
</comment>
<feature type="domain" description="Galactosyltransferase C-terminal" evidence="34">
    <location>
        <begin position="302"/>
        <end position="379"/>
    </location>
</feature>
<evidence type="ECO:0000256" key="16">
    <source>
        <dbReference type="ARBA" id="ARBA00037536"/>
    </source>
</evidence>
<evidence type="ECO:0000256" key="2">
    <source>
        <dbReference type="ARBA" id="ARBA00004922"/>
    </source>
</evidence>
<evidence type="ECO:0000256" key="21">
    <source>
        <dbReference type="ARBA" id="ARBA00041551"/>
    </source>
</evidence>
<comment type="catalytic activity">
    <reaction evidence="29">
        <text>a beta-D-glucosylceramide + UDP-alpha-D-galactose = a beta-D-galactosyl-(1-&gt;4)-beta-D-glucosyl-(1&lt;-&gt;1)-ceramide + UDP + H(+)</text>
        <dbReference type="Rhea" id="RHEA:62552"/>
        <dbReference type="ChEBI" id="CHEBI:15378"/>
        <dbReference type="ChEBI" id="CHEBI:58223"/>
        <dbReference type="ChEBI" id="CHEBI:66914"/>
        <dbReference type="ChEBI" id="CHEBI:79208"/>
        <dbReference type="ChEBI" id="CHEBI:83264"/>
    </reaction>
    <physiologicalReaction direction="left-to-right" evidence="29">
        <dbReference type="Rhea" id="RHEA:62553"/>
    </physiologicalReaction>
</comment>
<evidence type="ECO:0000256" key="26">
    <source>
        <dbReference type="ARBA" id="ARBA00042716"/>
    </source>
</evidence>
<evidence type="ECO:0000256" key="12">
    <source>
        <dbReference type="ARBA" id="ARBA00023136"/>
    </source>
</evidence>
<evidence type="ECO:0000256" key="24">
    <source>
        <dbReference type="ARBA" id="ARBA00041980"/>
    </source>
</evidence>
<dbReference type="GO" id="GO:0003831">
    <property type="term" value="F:beta-N-acetylglucosaminylglycopeptide beta-1,4-galactosyltransferase activity"/>
    <property type="evidence" value="ECO:0007669"/>
    <property type="project" value="UniProtKB-EC"/>
</dbReference>
<evidence type="ECO:0000256" key="22">
    <source>
        <dbReference type="ARBA" id="ARBA00041655"/>
    </source>
</evidence>
<feature type="region of interest" description="Disordered" evidence="32">
    <location>
        <begin position="478"/>
        <end position="531"/>
    </location>
</feature>
<keyword evidence="9 33" id="KW-1133">Transmembrane helix</keyword>
<feature type="compositionally biased region" description="Low complexity" evidence="32">
    <location>
        <begin position="160"/>
        <end position="169"/>
    </location>
</feature>
<keyword evidence="5" id="KW-0808">Transferase</keyword>
<evidence type="ECO:0000256" key="27">
    <source>
        <dbReference type="ARBA" id="ARBA00047896"/>
    </source>
</evidence>
<evidence type="ECO:0000256" key="7">
    <source>
        <dbReference type="ARBA" id="ARBA00022723"/>
    </source>
</evidence>
<dbReference type="GO" id="GO:0046872">
    <property type="term" value="F:metal ion binding"/>
    <property type="evidence" value="ECO:0007669"/>
    <property type="project" value="UniProtKB-KW"/>
</dbReference>
<evidence type="ECO:0000313" key="37">
    <source>
        <dbReference type="Proteomes" id="UP000694549"/>
    </source>
</evidence>
<reference evidence="36" key="1">
    <citation type="submission" date="2025-08" db="UniProtKB">
        <authorList>
            <consortium name="Ensembl"/>
        </authorList>
    </citation>
    <scope>IDENTIFICATION</scope>
</reference>
<dbReference type="InterPro" id="IPR027791">
    <property type="entry name" value="Galactosyl_T_C"/>
</dbReference>
<feature type="region of interest" description="Disordered" evidence="32">
    <location>
        <begin position="429"/>
        <end position="457"/>
    </location>
</feature>
<dbReference type="EC" id="2.4.1.38" evidence="18"/>
<dbReference type="PANTHER" id="PTHR19300">
    <property type="entry name" value="BETA-1,4-GALACTOSYLTRANSFERASE"/>
    <property type="match status" value="1"/>
</dbReference>
<accession>A0A8B9UPV5</accession>
<keyword evidence="7" id="KW-0479">Metal-binding</keyword>
<evidence type="ECO:0000256" key="15">
    <source>
        <dbReference type="ARBA" id="ARBA00023211"/>
    </source>
</evidence>
<name>A0A8B9UPV5_9AVES</name>
<dbReference type="EC" id="2.4.1.90" evidence="17"/>
<evidence type="ECO:0000256" key="20">
    <source>
        <dbReference type="ARBA" id="ARBA00039532"/>
    </source>
</evidence>
<evidence type="ECO:0000256" key="3">
    <source>
        <dbReference type="ARBA" id="ARBA00005735"/>
    </source>
</evidence>
<dbReference type="EC" id="2.4.1.275" evidence="19"/>
<feature type="compositionally biased region" description="Polar residues" evidence="32">
    <location>
        <begin position="482"/>
        <end position="500"/>
    </location>
</feature>
<proteinExistence type="inferred from homology"/>
<sequence length="531" mass="57327">MLRRLLERPCTLALLVGCQFAFVAYFSLGGFRNLTSLFGRAAGPVFDYTRTHDVYANFSRLQPPAARLDADPAQPPPYCPERSPFLGEWRPGGPDPPGGLRCDRGGSMSPCESPHHGDRLLGSVSIAPFPPCSRPADGELQPGAHAGADPGQEPGGAAGGPLPAGCLRGSRPHRRHRPLPQPREPPGLPALLPAPLPAAPAAAVWHLPGAPGGYLGTGVAVGFSPGGVRPLPAAFFGFFFPFFPTQKTPQAGNGTFNRAKLLNVGVKEALKDEEWDCLFLHDVDLIPENDYNLYTCDPWNPKHVSVAMNKFGYNLPYSQYFGGVSALTPDQYMKINGFPNEYWGWGGEDDDIATRVRLAGMKIVRPPVSIGHYKMVKHKGDKGNEENPHRFDLLIRTQRMWTQDGMNSLTYTLLAKHLHPLYTNLTVDIGSDPRAGRSRQGPGREGQRYRNSNSPFREEMLRKLPGLGDLRLALSPRLPTAANGTRGTAGSAGGVTQRSPEVTGAGGSPAGAEGTLPTHHGYNQSWPPGPR</sequence>
<dbReference type="Proteomes" id="UP000694549">
    <property type="component" value="Unplaced"/>
</dbReference>
<comment type="catalytic activity">
    <reaction evidence="28">
        <text>a neolactoside IV(3)-beta-GlcNAc-nLc4Cer + UDP-alpha-D-galactose = a neolactoside nLc6Cer + UDP + H(+)</text>
        <dbReference type="Rhea" id="RHEA:62548"/>
        <dbReference type="ChEBI" id="CHEBI:15378"/>
        <dbReference type="ChEBI" id="CHEBI:58223"/>
        <dbReference type="ChEBI" id="CHEBI:66914"/>
        <dbReference type="ChEBI" id="CHEBI:90357"/>
        <dbReference type="ChEBI" id="CHEBI:144378"/>
    </reaction>
    <physiologicalReaction direction="left-to-right" evidence="28">
        <dbReference type="Rhea" id="RHEA:62549"/>
    </physiologicalReaction>
</comment>
<evidence type="ECO:0000256" key="13">
    <source>
        <dbReference type="ARBA" id="ARBA00023157"/>
    </source>
</evidence>
<evidence type="ECO:0000256" key="32">
    <source>
        <dbReference type="SAM" id="MobiDB-lite"/>
    </source>
</evidence>
<evidence type="ECO:0000256" key="19">
    <source>
        <dbReference type="ARBA" id="ARBA00039032"/>
    </source>
</evidence>
<keyword evidence="13" id="KW-1015">Disulfide bond</keyword>
<evidence type="ECO:0000256" key="8">
    <source>
        <dbReference type="ARBA" id="ARBA00022968"/>
    </source>
</evidence>